<accession>A0ACC0AAK8</accession>
<protein>
    <submittedName>
        <fullName evidence="1">Uncharacterized protein</fullName>
    </submittedName>
</protein>
<name>A0ACC0AAK8_CATRO</name>
<comment type="caution">
    <text evidence="1">The sequence shown here is derived from an EMBL/GenBank/DDBJ whole genome shotgun (WGS) entry which is preliminary data.</text>
</comment>
<sequence>MENSGMIDGLARWFGTSVASAFFASLERCSCVNLTTYDTDDEDEEEAKDRPLMLTNLQTCSSVSSSTTNVSNNNQATAVDSLPTLLRDYFQDESDLCHISMLIGDKTGYLLKVSGLNIEIYLFMFEILGPFSSGGNPRTYEEFRHDFRKGTLQVGYRLDIGTSILSLECYYIWAYVSSIRLKIQ</sequence>
<gene>
    <name evidence="1" type="ORF">M9H77_26414</name>
</gene>
<dbReference type="Proteomes" id="UP001060085">
    <property type="component" value="Linkage Group LG06"/>
</dbReference>
<evidence type="ECO:0000313" key="1">
    <source>
        <dbReference type="EMBL" id="KAI5657621.1"/>
    </source>
</evidence>
<proteinExistence type="predicted"/>
<evidence type="ECO:0000313" key="2">
    <source>
        <dbReference type="Proteomes" id="UP001060085"/>
    </source>
</evidence>
<organism evidence="1 2">
    <name type="scientific">Catharanthus roseus</name>
    <name type="common">Madagascar periwinkle</name>
    <name type="synonym">Vinca rosea</name>
    <dbReference type="NCBI Taxonomy" id="4058"/>
    <lineage>
        <taxon>Eukaryota</taxon>
        <taxon>Viridiplantae</taxon>
        <taxon>Streptophyta</taxon>
        <taxon>Embryophyta</taxon>
        <taxon>Tracheophyta</taxon>
        <taxon>Spermatophyta</taxon>
        <taxon>Magnoliopsida</taxon>
        <taxon>eudicotyledons</taxon>
        <taxon>Gunneridae</taxon>
        <taxon>Pentapetalae</taxon>
        <taxon>asterids</taxon>
        <taxon>lamiids</taxon>
        <taxon>Gentianales</taxon>
        <taxon>Apocynaceae</taxon>
        <taxon>Rauvolfioideae</taxon>
        <taxon>Vinceae</taxon>
        <taxon>Catharanthinae</taxon>
        <taxon>Catharanthus</taxon>
    </lineage>
</organism>
<keyword evidence="2" id="KW-1185">Reference proteome</keyword>
<reference evidence="2" key="1">
    <citation type="journal article" date="2023" name="Nat. Plants">
        <title>Single-cell RNA sequencing provides a high-resolution roadmap for understanding the multicellular compartmentation of specialized metabolism.</title>
        <authorList>
            <person name="Sun S."/>
            <person name="Shen X."/>
            <person name="Li Y."/>
            <person name="Li Y."/>
            <person name="Wang S."/>
            <person name="Li R."/>
            <person name="Zhang H."/>
            <person name="Shen G."/>
            <person name="Guo B."/>
            <person name="Wei J."/>
            <person name="Xu J."/>
            <person name="St-Pierre B."/>
            <person name="Chen S."/>
            <person name="Sun C."/>
        </authorList>
    </citation>
    <scope>NUCLEOTIDE SEQUENCE [LARGE SCALE GENOMIC DNA]</scope>
</reference>
<dbReference type="EMBL" id="CM044706">
    <property type="protein sequence ID" value="KAI5657621.1"/>
    <property type="molecule type" value="Genomic_DNA"/>
</dbReference>